<feature type="region of interest" description="Disordered" evidence="4">
    <location>
        <begin position="416"/>
        <end position="441"/>
    </location>
</feature>
<organism evidence="6 7">
    <name type="scientific">Porites evermanni</name>
    <dbReference type="NCBI Taxonomy" id="104178"/>
    <lineage>
        <taxon>Eukaryota</taxon>
        <taxon>Metazoa</taxon>
        <taxon>Cnidaria</taxon>
        <taxon>Anthozoa</taxon>
        <taxon>Hexacorallia</taxon>
        <taxon>Scleractinia</taxon>
        <taxon>Fungiina</taxon>
        <taxon>Poritidae</taxon>
        <taxon>Porites</taxon>
    </lineage>
</organism>
<feature type="compositionally biased region" description="Polar residues" evidence="4">
    <location>
        <begin position="1029"/>
        <end position="1045"/>
    </location>
</feature>
<dbReference type="Pfam" id="PF16755">
    <property type="entry name" value="Beta-prop_NUP159_NUP214"/>
    <property type="match status" value="1"/>
</dbReference>
<feature type="domain" description="Nucleoporin Nup159/Nup146 N-terminal" evidence="5">
    <location>
        <begin position="35"/>
        <end position="390"/>
    </location>
</feature>
<feature type="compositionally biased region" description="Low complexity" evidence="4">
    <location>
        <begin position="465"/>
        <end position="479"/>
    </location>
</feature>
<evidence type="ECO:0000259" key="5">
    <source>
        <dbReference type="Pfam" id="PF16755"/>
    </source>
</evidence>
<accession>A0ABN8N7E4</accession>
<dbReference type="InterPro" id="IPR015943">
    <property type="entry name" value="WD40/YVTN_repeat-like_dom_sf"/>
</dbReference>
<evidence type="ECO:0000256" key="3">
    <source>
        <dbReference type="ARBA" id="ARBA00023242"/>
    </source>
</evidence>
<dbReference type="Gene3D" id="2.130.10.10">
    <property type="entry name" value="YVTN repeat-like/Quinoprotein amine dehydrogenase"/>
    <property type="match status" value="1"/>
</dbReference>
<evidence type="ECO:0000313" key="7">
    <source>
        <dbReference type="Proteomes" id="UP001159427"/>
    </source>
</evidence>
<feature type="region of interest" description="Disordered" evidence="4">
    <location>
        <begin position="895"/>
        <end position="1118"/>
    </location>
</feature>
<dbReference type="InterPro" id="IPR039462">
    <property type="entry name" value="Nup159/Nup146_N"/>
</dbReference>
<evidence type="ECO:0000313" key="6">
    <source>
        <dbReference type="EMBL" id="CAH3041937.1"/>
    </source>
</evidence>
<reference evidence="6 7" key="1">
    <citation type="submission" date="2022-05" db="EMBL/GenBank/DDBJ databases">
        <authorList>
            <consortium name="Genoscope - CEA"/>
            <person name="William W."/>
        </authorList>
    </citation>
    <scope>NUCLEOTIDE SEQUENCE [LARGE SCALE GENOMIC DNA]</scope>
</reference>
<feature type="compositionally biased region" description="Low complexity" evidence="4">
    <location>
        <begin position="1383"/>
        <end position="1395"/>
    </location>
</feature>
<keyword evidence="7" id="KW-1185">Reference proteome</keyword>
<protein>
    <recommendedName>
        <fullName evidence="5">Nucleoporin Nup159/Nup146 N-terminal domain-containing protein</fullName>
    </recommendedName>
</protein>
<feature type="compositionally biased region" description="Acidic residues" evidence="4">
    <location>
        <begin position="1014"/>
        <end position="1023"/>
    </location>
</feature>
<evidence type="ECO:0000256" key="4">
    <source>
        <dbReference type="SAM" id="MobiDB-lite"/>
    </source>
</evidence>
<proteinExistence type="predicted"/>
<keyword evidence="3" id="KW-0539">Nucleus</keyword>
<sequence length="1452" mass="155843">MTDSEDELPPEREVKDFTFKQMRKIRMFEAPESLPTPRCSLLAVSSKFGLTFVGCPTGVKVIKTETIETINESVEGSMQNVVQHCKSSFIEIGHSVRFVGLSGDHLTLSVCYENGNNKVMALFDVPTLWSTNNSDAKFGETMLSSDAGVSIVNLVWNPVVVGLFAVCLSSGSVSIMELTDSEVKTRATLPEDLKASAICWSPKGKQLVVGHKDGKLTQYSQTLEVKKGIPCPELFTDDPHLVADVLWIASKLFAVVYSSFEEGDTPKFQLISTENEPLSITNFDDIYYVMSEEREPVFYMKNLTDWNMVVSATSNGLEAAVVGKYGGEAPWEKWSFEEDSRPVMPLTNDNDDTFPMGLEIDFSSIKQITKGEAKLPPAPILMILSTDGVLCPFYILNQTPNANHSIVHAPERMVPGGKRKSVVSKMSDMSQETVGEAPKQKGSLKLGSVSLGACNQTIPESLSQGSTGSPLLAGSLSLGNSKQPSAGTLSSATPASVGPSTFSFAGPKPIVSTVASGAFTAASSSAFAVTGQKPSGLMMAFKLPPSQQLPSEGSAKPSAALPQLIKPTPTSQVQSSFPGSSFQLPGSLSIAGTTRPVLAQGVSLGGDKPKSLSRWYYRKPTPAVQTVIEPVAAKPEPQREKSSLPGFRLPGQSSVMVASKQEATKKVTILPTASVSKDNVVEASVSENIREVISQFNEEMAKLSDSVKSMQSKCALAKDNEELDALRKETGLIGRTLLAITDTTKEQQKDIDEEKKKILEAFEMLEDARIRQERKNDPRYVQLLKSRALDPVNTSKMRDIRNLQLYLDKTLREVNMILDEQWNKENERQRSMQRPALDEIYQTLRINYKIAQDQGAKLEKITKEMKNRKILSTSWQRSSVNTFITRGDAASMSTPFAVPKEELKSPSQRTPVPISPEKQAQLRSMFQKRRSTPVRRSTLVPSPAAKSPTVRPIKPQVPCYSSTPAAKPDSTEERTKETISLIPPVKEQENESESNVGDVGSRWKEETQSVKDEQQEDEQEEEQELKQLNEVSNMSSIGPSTTLSGFSLPGRSSPRSTATDESEGTKTTDQSVRNDVGVGLQVRPASQPAAVSGAFSSFNPPGLQSTLTTTQAEPSKTSGGFFLPPGNVASITSNNENAPSVQGNRTEIPPSIAAGMAAMSRASATQDVVQQSNSKLDPSASIEPVTLVAYKPQTQGGEQATDLDKENNAAKAIANAALMAATAEAKKPSTKPQCSTEFVFKSTEGGKPGPPVVTFKPPNTLSQASQGGFTVAPNVTVFKPAFGPIASSSSTQSTSGGLQGSFTAAQTAIPPGQATISTVPFSFSTPANGLFAFAPSSASPNLSSTSGNTKTSASSVSTAASASVAGITPSARVSRNLFASGDSTSQTARTSQQQDQSKEATATATTANVDHSVVIVVVVVVKVRDEVSVHFLPRSSENRVVRCHRHGLAPVT</sequence>
<dbReference type="SUPFAM" id="SSF117289">
    <property type="entry name" value="Nucleoporin domain"/>
    <property type="match status" value="1"/>
</dbReference>
<keyword evidence="2" id="KW-0813">Transport</keyword>
<dbReference type="EMBL" id="CALNXI010000733">
    <property type="protein sequence ID" value="CAH3041937.1"/>
    <property type="molecule type" value="Genomic_DNA"/>
</dbReference>
<comment type="caution">
    <text evidence="6">The sequence shown here is derived from an EMBL/GenBank/DDBJ whole genome shotgun (WGS) entry which is preliminary data.</text>
</comment>
<dbReference type="Proteomes" id="UP001159427">
    <property type="component" value="Unassembled WGS sequence"/>
</dbReference>
<dbReference type="PANTHER" id="PTHR23193">
    <property type="entry name" value="NUCLEAR PORE COMPLEX PROTEIN NUP"/>
    <property type="match status" value="1"/>
</dbReference>
<evidence type="ECO:0000256" key="1">
    <source>
        <dbReference type="ARBA" id="ARBA00004123"/>
    </source>
</evidence>
<feature type="compositionally biased region" description="Polar residues" evidence="4">
    <location>
        <begin position="480"/>
        <end position="497"/>
    </location>
</feature>
<feature type="compositionally biased region" description="Basic and acidic residues" evidence="4">
    <location>
        <begin position="1001"/>
        <end position="1013"/>
    </location>
</feature>
<evidence type="ECO:0000256" key="2">
    <source>
        <dbReference type="ARBA" id="ARBA00022448"/>
    </source>
</evidence>
<feature type="region of interest" description="Disordered" evidence="4">
    <location>
        <begin position="460"/>
        <end position="497"/>
    </location>
</feature>
<feature type="compositionally biased region" description="Polar residues" evidence="4">
    <location>
        <begin position="1053"/>
        <end position="1073"/>
    </location>
</feature>
<dbReference type="InterPro" id="IPR026054">
    <property type="entry name" value="Nucleoporin"/>
</dbReference>
<name>A0ABN8N7E4_9CNID</name>
<feature type="region of interest" description="Disordered" evidence="4">
    <location>
        <begin position="1381"/>
        <end position="1405"/>
    </location>
</feature>
<feature type="compositionally biased region" description="Polar residues" evidence="4">
    <location>
        <begin position="1094"/>
        <end position="1118"/>
    </location>
</feature>
<comment type="subcellular location">
    <subcellularLocation>
        <location evidence="1">Nucleus</location>
    </subcellularLocation>
</comment>
<dbReference type="PANTHER" id="PTHR23193:SF46">
    <property type="entry name" value="NUCLEAR PORE COMPLEX PROTEIN NUP214"/>
    <property type="match status" value="1"/>
</dbReference>
<gene>
    <name evidence="6" type="ORF">PEVE_00040371</name>
</gene>